<evidence type="ECO:0000256" key="3">
    <source>
        <dbReference type="ARBA" id="ARBA00022771"/>
    </source>
</evidence>
<dbReference type="InterPro" id="IPR051284">
    <property type="entry name" value="ZnF_MYMT-QRICH1"/>
</dbReference>
<reference evidence="7" key="2">
    <citation type="submission" date="2025-09" db="UniProtKB">
        <authorList>
            <consortium name="Ensembl"/>
        </authorList>
    </citation>
    <scope>IDENTIFICATION</scope>
</reference>
<feature type="domain" description="TRASH" evidence="6">
    <location>
        <begin position="592"/>
        <end position="627"/>
    </location>
</feature>
<dbReference type="InterPro" id="IPR010507">
    <property type="entry name" value="Znf_MYM"/>
</dbReference>
<evidence type="ECO:0000256" key="2">
    <source>
        <dbReference type="ARBA" id="ARBA00022737"/>
    </source>
</evidence>
<evidence type="ECO:0000256" key="4">
    <source>
        <dbReference type="ARBA" id="ARBA00022833"/>
    </source>
</evidence>
<feature type="domain" description="TRASH" evidence="6">
    <location>
        <begin position="123"/>
        <end position="159"/>
    </location>
</feature>
<feature type="domain" description="TRASH" evidence="6">
    <location>
        <begin position="504"/>
        <end position="540"/>
    </location>
</feature>
<name>A0A8C4ZXI3_GADMO</name>
<dbReference type="PANTHER" id="PTHR45736">
    <property type="entry name" value="ZINC FINGER MYM-TYPE PROTEIN"/>
    <property type="match status" value="1"/>
</dbReference>
<accession>A0A8C4ZXI3</accession>
<protein>
    <recommendedName>
        <fullName evidence="6">TRASH domain-containing protein</fullName>
    </recommendedName>
</protein>
<dbReference type="Pfam" id="PF06467">
    <property type="entry name" value="zf-FCS"/>
    <property type="match status" value="2"/>
</dbReference>
<keyword evidence="4" id="KW-0862">Zinc</keyword>
<evidence type="ECO:0000313" key="8">
    <source>
        <dbReference type="Proteomes" id="UP000694546"/>
    </source>
</evidence>
<reference evidence="7" key="1">
    <citation type="submission" date="2025-08" db="UniProtKB">
        <authorList>
            <consortium name="Ensembl"/>
        </authorList>
    </citation>
    <scope>IDENTIFICATION</scope>
</reference>
<proteinExistence type="predicted"/>
<feature type="domain" description="TRASH" evidence="6">
    <location>
        <begin position="272"/>
        <end position="311"/>
    </location>
</feature>
<feature type="domain" description="TRASH" evidence="6">
    <location>
        <begin position="365"/>
        <end position="401"/>
    </location>
</feature>
<feature type="compositionally biased region" description="Basic residues" evidence="5">
    <location>
        <begin position="708"/>
        <end position="717"/>
    </location>
</feature>
<evidence type="ECO:0000259" key="6">
    <source>
        <dbReference type="SMART" id="SM00746"/>
    </source>
</evidence>
<organism evidence="7 8">
    <name type="scientific">Gadus morhua</name>
    <name type="common">Atlantic cod</name>
    <dbReference type="NCBI Taxonomy" id="8049"/>
    <lineage>
        <taxon>Eukaryota</taxon>
        <taxon>Metazoa</taxon>
        <taxon>Chordata</taxon>
        <taxon>Craniata</taxon>
        <taxon>Vertebrata</taxon>
        <taxon>Euteleostomi</taxon>
        <taxon>Actinopterygii</taxon>
        <taxon>Neopterygii</taxon>
        <taxon>Teleostei</taxon>
        <taxon>Neoteleostei</taxon>
        <taxon>Acanthomorphata</taxon>
        <taxon>Zeiogadaria</taxon>
        <taxon>Gadariae</taxon>
        <taxon>Gadiformes</taxon>
        <taxon>Gadoidei</taxon>
        <taxon>Gadidae</taxon>
        <taxon>Gadus</taxon>
    </lineage>
</organism>
<dbReference type="SMART" id="SM00746">
    <property type="entry name" value="TRASH"/>
    <property type="match status" value="8"/>
</dbReference>
<feature type="compositionally biased region" description="Pro residues" evidence="5">
    <location>
        <begin position="423"/>
        <end position="434"/>
    </location>
</feature>
<dbReference type="Proteomes" id="UP000694546">
    <property type="component" value="Chromosome 5"/>
</dbReference>
<keyword evidence="1" id="KW-0479">Metal-binding</keyword>
<sequence>MERKMCFLIKKGSVMPIESTLTSMCLLLCFIQEELRISSVFSFRGGNAFAPQGAPAPFPQPTTTIFIPGRGTLLQASTLATLGIKPRLPAPAIAPAPTLLALPQTLSQPQPLPPPAVISTIRCSGCSKVLVKGQTAFQRKGATQLFCSTVCLSSHLPPTSKARSCYHCNKEIDDPKSMVMVPLDNNTFIHFCSHQCLSASNVEKKKTVAQLLYNPRLVTYQAKEQEKPHCIVCKSTSKIEHEVMHQGRIHSLCSDACFLEWRNSRQLAMNCCEGCGLYCKSDSDVCQTLTVEKAQLNFCSPTCVSTYKQSCIKNTECAVCHDSVRVSNTIMDRDQIGKVQLYCSTTCFAQSRPSKHMLTGTAFPCSQCNLSQVPQYHLAMSDGHIRNFCSHECVSAFRLQKEEPASQRSLVNGAPSRPSYSSAPPPLSDGPLPGPLGGAASPAPRLDRSSPHGTHPGAHSRVTSVPPLEPAYSDLASHQAQPATPSSPGHALTQAPPTHSHLTCGQCNQRFDTKPLLFSYQGRISMFCGAACCEQYKTQRNIMAPCESCKLDNVVFEVVTFDQQDRVFCSQTCKQQFREEVTAGGKGPWRPCSYCRCESQKTFHSHYGGRVEEFCRPHCMSQYTVLFYGMARCDGCRQRACLEERLQCTSSVRNFCSRACLMQYCHLHFEASRRADPPPAAAAGRALPPPHGRTTASASVLSTSTSRTRTRARVWNL</sequence>
<dbReference type="PANTHER" id="PTHR45736:SF5">
    <property type="entry name" value="ZINC FINGER MYM-TYPE PROTEIN 4"/>
    <property type="match status" value="1"/>
</dbReference>
<feature type="domain" description="TRASH" evidence="6">
    <location>
        <begin position="230"/>
        <end position="265"/>
    </location>
</feature>
<feature type="compositionally biased region" description="Low complexity" evidence="5">
    <location>
        <begin position="693"/>
        <end position="707"/>
    </location>
</feature>
<feature type="domain" description="TRASH" evidence="6">
    <location>
        <begin position="165"/>
        <end position="204"/>
    </location>
</feature>
<dbReference type="GO" id="GO:0008270">
    <property type="term" value="F:zinc ion binding"/>
    <property type="evidence" value="ECO:0007669"/>
    <property type="project" value="UniProtKB-KW"/>
</dbReference>
<feature type="compositionally biased region" description="Polar residues" evidence="5">
    <location>
        <begin position="476"/>
        <end position="487"/>
    </location>
</feature>
<dbReference type="Ensembl" id="ENSGMOT00000031004.1">
    <property type="protein sequence ID" value="ENSGMOP00000023691.1"/>
    <property type="gene ID" value="ENSGMOG00000036464.1"/>
</dbReference>
<feature type="domain" description="TRASH" evidence="6">
    <location>
        <begin position="546"/>
        <end position="581"/>
    </location>
</feature>
<keyword evidence="8" id="KW-1185">Reference proteome</keyword>
<evidence type="ECO:0000256" key="1">
    <source>
        <dbReference type="ARBA" id="ARBA00022723"/>
    </source>
</evidence>
<dbReference type="SUPFAM" id="SSF57716">
    <property type="entry name" value="Glucocorticoid receptor-like (DNA-binding domain)"/>
    <property type="match status" value="1"/>
</dbReference>
<dbReference type="GeneTree" id="ENSGT00940000166933"/>
<dbReference type="OMA" id="NIMAPCE"/>
<evidence type="ECO:0000256" key="5">
    <source>
        <dbReference type="SAM" id="MobiDB-lite"/>
    </source>
</evidence>
<feature type="region of interest" description="Disordered" evidence="5">
    <location>
        <begin position="676"/>
        <end position="717"/>
    </location>
</feature>
<feature type="region of interest" description="Disordered" evidence="5">
    <location>
        <begin position="404"/>
        <end position="497"/>
    </location>
</feature>
<keyword evidence="2" id="KW-0677">Repeat</keyword>
<keyword evidence="3" id="KW-0863">Zinc-finger</keyword>
<dbReference type="InterPro" id="IPR011017">
    <property type="entry name" value="TRASH_dom"/>
</dbReference>
<dbReference type="AlphaFoldDB" id="A0A8C4ZXI3"/>
<evidence type="ECO:0000313" key="7">
    <source>
        <dbReference type="Ensembl" id="ENSGMOP00000023691.1"/>
    </source>
</evidence>